<dbReference type="InterPro" id="IPR007712">
    <property type="entry name" value="RelE/ParE_toxin"/>
</dbReference>
<evidence type="ECO:0000313" key="2">
    <source>
        <dbReference type="EMBL" id="MWB95290.1"/>
    </source>
</evidence>
<dbReference type="InterPro" id="IPR035093">
    <property type="entry name" value="RelE/ParE_toxin_dom_sf"/>
</dbReference>
<evidence type="ECO:0000313" key="3">
    <source>
        <dbReference type="Proteomes" id="UP000471501"/>
    </source>
</evidence>
<dbReference type="AlphaFoldDB" id="A0A6I4NLR6"/>
<dbReference type="Pfam" id="PF05016">
    <property type="entry name" value="ParE_toxin"/>
    <property type="match status" value="1"/>
</dbReference>
<accession>A0A6I4NLR6</accession>
<keyword evidence="1" id="KW-1277">Toxin-antitoxin system</keyword>
<dbReference type="EMBL" id="WSTB01000006">
    <property type="protein sequence ID" value="MWB95290.1"/>
    <property type="molecule type" value="Genomic_DNA"/>
</dbReference>
<reference evidence="2 3" key="1">
    <citation type="submission" date="2019-12" db="EMBL/GenBank/DDBJ databases">
        <authorList>
            <person name="Kim Y.S."/>
        </authorList>
    </citation>
    <scope>NUCLEOTIDE SEQUENCE [LARGE SCALE GENOMIC DNA]</scope>
    <source>
        <strain evidence="2 3">GA093</strain>
    </source>
</reference>
<protein>
    <submittedName>
        <fullName evidence="2">Type II toxin-antitoxin system RelE/ParE family toxin</fullName>
    </submittedName>
</protein>
<proteinExistence type="predicted"/>
<sequence length="96" mass="11431">MGYKIIVSPRAQNEIINAMEFYTKQSLQAPNNFIIQLQKAYDVLAINPFFRICYKEVRVITLRRFPYSLFYVVDENENSIRVLSCFHNKRNPARRP</sequence>
<name>A0A6I4NLR6_9FLAO</name>
<dbReference type="Proteomes" id="UP000471501">
    <property type="component" value="Unassembled WGS sequence"/>
</dbReference>
<evidence type="ECO:0000256" key="1">
    <source>
        <dbReference type="ARBA" id="ARBA00022649"/>
    </source>
</evidence>
<organism evidence="2 3">
    <name type="scientific">Flavobacterium hydrocarbonoxydans</name>
    <dbReference type="NCBI Taxonomy" id="2683249"/>
    <lineage>
        <taxon>Bacteria</taxon>
        <taxon>Pseudomonadati</taxon>
        <taxon>Bacteroidota</taxon>
        <taxon>Flavobacteriia</taxon>
        <taxon>Flavobacteriales</taxon>
        <taxon>Flavobacteriaceae</taxon>
        <taxon>Flavobacterium</taxon>
    </lineage>
</organism>
<gene>
    <name evidence="2" type="ORF">GON26_13055</name>
</gene>
<comment type="caution">
    <text evidence="2">The sequence shown here is derived from an EMBL/GenBank/DDBJ whole genome shotgun (WGS) entry which is preliminary data.</text>
</comment>
<dbReference type="RefSeq" id="WP_160375203.1">
    <property type="nucleotide sequence ID" value="NZ_WSTB01000006.1"/>
</dbReference>
<dbReference type="Gene3D" id="3.30.2310.20">
    <property type="entry name" value="RelE-like"/>
    <property type="match status" value="1"/>
</dbReference>
<keyword evidence="3" id="KW-1185">Reference proteome</keyword>